<keyword evidence="1" id="KW-1133">Transmembrane helix</keyword>
<feature type="transmembrane region" description="Helical" evidence="1">
    <location>
        <begin position="6"/>
        <end position="26"/>
    </location>
</feature>
<dbReference type="RefSeq" id="WP_036788796.1">
    <property type="nucleotide sequence ID" value="NZ_JAUZMV010000001.1"/>
</dbReference>
<accession>A0A0B7JBA4</accession>
<evidence type="ECO:0000256" key="1">
    <source>
        <dbReference type="SAM" id="Phobius"/>
    </source>
</evidence>
<dbReference type="Proteomes" id="UP000240728">
    <property type="component" value="Unassembled WGS sequence"/>
</dbReference>
<evidence type="ECO:0000313" key="5">
    <source>
        <dbReference type="Proteomes" id="UP000241426"/>
    </source>
</evidence>
<keyword evidence="1" id="KW-0812">Transmembrane</keyword>
<comment type="caution">
    <text evidence="2">The sequence shown here is derived from an EMBL/GenBank/DDBJ whole genome shotgun (WGS) entry which is preliminary data.</text>
</comment>
<keyword evidence="4" id="KW-1185">Reference proteome</keyword>
<evidence type="ECO:0000313" key="3">
    <source>
        <dbReference type="EMBL" id="PSX43155.1"/>
    </source>
</evidence>
<dbReference type="Proteomes" id="UP000241426">
    <property type="component" value="Unassembled WGS sequence"/>
</dbReference>
<dbReference type="AlphaFoldDB" id="A0A2T3KC86"/>
<reference evidence="4 5" key="1">
    <citation type="submission" date="2018-01" db="EMBL/GenBank/DDBJ databases">
        <title>Whole genome sequencing of Histamine producing bacteria.</title>
        <authorList>
            <person name="Butler K."/>
        </authorList>
    </citation>
    <scope>NUCLEOTIDE SEQUENCE [LARGE SCALE GENOMIC DNA]</scope>
    <source>
        <strain evidence="3 4">A1-4</strain>
        <strain evidence="2 5">FS-7.2</strain>
    </source>
</reference>
<name>A0A2T3KC86_9GAMM</name>
<dbReference type="EMBL" id="PYOZ01000021">
    <property type="protein sequence ID" value="PSX43155.1"/>
    <property type="molecule type" value="Genomic_DNA"/>
</dbReference>
<accession>A0A2T3KC86</accession>
<gene>
    <name evidence="3" type="ORF">C0W53_20440</name>
    <name evidence="2" type="ORF">C9J27_21780</name>
</gene>
<organism evidence="2 5">
    <name type="scientific">Photobacterium kishitanii</name>
    <dbReference type="NCBI Taxonomy" id="318456"/>
    <lineage>
        <taxon>Bacteria</taxon>
        <taxon>Pseudomonadati</taxon>
        <taxon>Pseudomonadota</taxon>
        <taxon>Gammaproteobacteria</taxon>
        <taxon>Vibrionales</taxon>
        <taxon>Vibrionaceae</taxon>
        <taxon>Photobacterium</taxon>
    </lineage>
</organism>
<protein>
    <submittedName>
        <fullName evidence="2">Uncharacterized protein</fullName>
    </submittedName>
</protein>
<dbReference type="STRING" id="318456.GCA_001455895_01216"/>
<sequence length="112" mass="12773">MLNEKLPKFLFVLGLLGWITVLVLILKPVDNSELNTLKQQQLVLTTQVKDILIKEVDAVYSKCKKSNALGEKIKWNGQFHLAEKYCQDPIISNDISSMAKCKEIKRCKTPQL</sequence>
<proteinExistence type="predicted"/>
<evidence type="ECO:0000313" key="4">
    <source>
        <dbReference type="Proteomes" id="UP000240728"/>
    </source>
</evidence>
<keyword evidence="1" id="KW-0472">Membrane</keyword>
<evidence type="ECO:0000313" key="2">
    <source>
        <dbReference type="EMBL" id="PSU93138.1"/>
    </source>
</evidence>
<dbReference type="GeneID" id="29942987"/>
<dbReference type="EMBL" id="PYNF01000031">
    <property type="protein sequence ID" value="PSU93138.1"/>
    <property type="molecule type" value="Genomic_DNA"/>
</dbReference>